<evidence type="ECO:0000259" key="14">
    <source>
        <dbReference type="Pfam" id="PF01370"/>
    </source>
</evidence>
<dbReference type="InterPro" id="IPR036291">
    <property type="entry name" value="NAD(P)-bd_dom_sf"/>
</dbReference>
<dbReference type="PANTHER" id="PTHR10366:SF789">
    <property type="entry name" value="VESTITONE REDUCTASE-LIKE"/>
    <property type="match status" value="1"/>
</dbReference>
<comment type="catalytic activity">
    <reaction evidence="12">
        <text>(2S)-flavan-4-ol + NADP(+) = (2S)-flavanone + NADPH + H(+)</text>
        <dbReference type="Rhea" id="RHEA:11228"/>
        <dbReference type="ChEBI" id="CHEBI:15378"/>
        <dbReference type="ChEBI" id="CHEBI:15605"/>
        <dbReference type="ChEBI" id="CHEBI:15606"/>
        <dbReference type="ChEBI" id="CHEBI:57783"/>
        <dbReference type="ChEBI" id="CHEBI:58349"/>
        <dbReference type="EC" id="1.1.1.234"/>
    </reaction>
</comment>
<organism evidence="15 16">
    <name type="scientific">Solanum stoloniferum</name>
    <dbReference type="NCBI Taxonomy" id="62892"/>
    <lineage>
        <taxon>Eukaryota</taxon>
        <taxon>Viridiplantae</taxon>
        <taxon>Streptophyta</taxon>
        <taxon>Embryophyta</taxon>
        <taxon>Tracheophyta</taxon>
        <taxon>Spermatophyta</taxon>
        <taxon>Magnoliopsida</taxon>
        <taxon>eudicotyledons</taxon>
        <taxon>Gunneridae</taxon>
        <taxon>Pentapetalae</taxon>
        <taxon>asterids</taxon>
        <taxon>lamiids</taxon>
        <taxon>Solanales</taxon>
        <taxon>Solanaceae</taxon>
        <taxon>Solanoideae</taxon>
        <taxon>Solaneae</taxon>
        <taxon>Solanum</taxon>
    </lineage>
</organism>
<dbReference type="FunFam" id="3.40.50.720:FF:000085">
    <property type="entry name" value="Dihydroflavonol reductase"/>
    <property type="match status" value="1"/>
</dbReference>
<dbReference type="AlphaFoldDB" id="A0ABD2TIS9"/>
<dbReference type="EMBL" id="JBJKTR010000010">
    <property type="protein sequence ID" value="KAL3356185.1"/>
    <property type="molecule type" value="Genomic_DNA"/>
</dbReference>
<evidence type="ECO:0000313" key="16">
    <source>
        <dbReference type="Proteomes" id="UP001627284"/>
    </source>
</evidence>
<comment type="similarity">
    <text evidence="5">Belongs to the NAD(P)-dependent epimerase/dehydratase family. Dihydroflavonol-4-reductase subfamily.</text>
</comment>
<dbReference type="GO" id="GO:0009813">
    <property type="term" value="P:flavonoid biosynthetic process"/>
    <property type="evidence" value="ECO:0007669"/>
    <property type="project" value="UniProtKB-KW"/>
</dbReference>
<dbReference type="EC" id="1.1.1.234" evidence="7"/>
<sequence>NLSLFSNHFDTTYNHYIERERGEKKEEMNRGDMEEVMKEKGKVCVTGGSGYLGSWMVMRLLQLGYYVNTTIRSHPDRKKDVSYLTNLPGAQERLNIFNADLHKPQSFNAAIEGCIGVFHVAHPIDFENKEPEETITQRTINGAIGILQECLSSKTVKRVVYTSSASTVVGTGSSNVIINECSWTDVDIMRTLKPFASSYIISKTLTEKAALEFAEKNGIDLVTVIPTWIHGTFITPQIPGSVHSSMEMILGHQNFSMSYPPIVPFVHVDDVTNAHIFLFENPNAKGRYICSAVEITREKLAEFLLTRYPEFQKQITEYTWTSTKDLKGSSISSKRLLETGFKYKYGLEEMFDGAIECCKQRDIL</sequence>
<dbReference type="GO" id="GO:0045552">
    <property type="term" value="F:dihydroflavanol 4-reductase activity"/>
    <property type="evidence" value="ECO:0007669"/>
    <property type="project" value="UniProtKB-EC"/>
</dbReference>
<keyword evidence="4" id="KW-0284">Flavonoid biosynthesis</keyword>
<evidence type="ECO:0000256" key="10">
    <source>
        <dbReference type="ARBA" id="ARBA00042087"/>
    </source>
</evidence>
<feature type="non-terminal residue" evidence="15">
    <location>
        <position position="1"/>
    </location>
</feature>
<evidence type="ECO:0000313" key="15">
    <source>
        <dbReference type="EMBL" id="KAL3356185.1"/>
    </source>
</evidence>
<name>A0ABD2TIS9_9SOLN</name>
<accession>A0ABD2TIS9</accession>
<dbReference type="Proteomes" id="UP001627284">
    <property type="component" value="Unassembled WGS sequence"/>
</dbReference>
<evidence type="ECO:0000256" key="11">
    <source>
        <dbReference type="ARBA" id="ARBA00042831"/>
    </source>
</evidence>
<comment type="catalytic activity">
    <reaction evidence="13">
        <text>a (2R,3S,4S)-leucoanthocyanidin + NADP(+) = a (2R,3R)-dihydroflavonol + NADPH + H(+)</text>
        <dbReference type="Rhea" id="RHEA:54444"/>
        <dbReference type="ChEBI" id="CHEBI:15378"/>
        <dbReference type="ChEBI" id="CHEBI:57783"/>
        <dbReference type="ChEBI" id="CHEBI:58349"/>
        <dbReference type="ChEBI" id="CHEBI:138176"/>
        <dbReference type="ChEBI" id="CHEBI:138188"/>
        <dbReference type="EC" id="1.1.1.219"/>
    </reaction>
</comment>
<protein>
    <recommendedName>
        <fullName evidence="9">Dihydroflavonol 4-reductase</fullName>
        <ecNumber evidence="8">1.1.1.219</ecNumber>
        <ecNumber evidence="7">1.1.1.234</ecNumber>
    </recommendedName>
    <alternativeName>
        <fullName evidence="11">Dihydrokaempferol 4-reductase</fullName>
    </alternativeName>
    <alternativeName>
        <fullName evidence="10">Flavanone 4-reductase</fullName>
    </alternativeName>
</protein>
<keyword evidence="16" id="KW-1185">Reference proteome</keyword>
<evidence type="ECO:0000256" key="6">
    <source>
        <dbReference type="ARBA" id="ARBA00037100"/>
    </source>
</evidence>
<dbReference type="GO" id="GO:0047890">
    <property type="term" value="F:flavanone 4-reductase activity"/>
    <property type="evidence" value="ECO:0007669"/>
    <property type="project" value="UniProtKB-EC"/>
</dbReference>
<gene>
    <name evidence="15" type="ORF">AABB24_017056</name>
</gene>
<comment type="caution">
    <text evidence="15">The sequence shown here is derived from an EMBL/GenBank/DDBJ whole genome shotgun (WGS) entry which is preliminary data.</text>
</comment>
<proteinExistence type="inferred from homology"/>
<dbReference type="PANTHER" id="PTHR10366">
    <property type="entry name" value="NAD DEPENDENT EPIMERASE/DEHYDRATASE"/>
    <property type="match status" value="1"/>
</dbReference>
<evidence type="ECO:0000256" key="8">
    <source>
        <dbReference type="ARBA" id="ARBA00039057"/>
    </source>
</evidence>
<dbReference type="InterPro" id="IPR050425">
    <property type="entry name" value="NAD(P)_dehydrat-like"/>
</dbReference>
<evidence type="ECO:0000256" key="7">
    <source>
        <dbReference type="ARBA" id="ARBA00039055"/>
    </source>
</evidence>
<keyword evidence="3" id="KW-0560">Oxidoreductase</keyword>
<reference evidence="15 16" key="1">
    <citation type="submission" date="2024-05" db="EMBL/GenBank/DDBJ databases">
        <title>De novo assembly of an allotetraploid wild potato.</title>
        <authorList>
            <person name="Hosaka A.J."/>
        </authorList>
    </citation>
    <scope>NUCLEOTIDE SEQUENCE [LARGE SCALE GENOMIC DNA]</scope>
    <source>
        <tissue evidence="15">Young leaves</tissue>
    </source>
</reference>
<dbReference type="Gene3D" id="3.40.50.720">
    <property type="entry name" value="NAD(P)-binding Rossmann-like Domain"/>
    <property type="match status" value="1"/>
</dbReference>
<keyword evidence="2" id="KW-0521">NADP</keyword>
<evidence type="ECO:0000256" key="1">
    <source>
        <dbReference type="ARBA" id="ARBA00004935"/>
    </source>
</evidence>
<comment type="function">
    <text evidence="6">Bifunctional enzyme involved in flavonoid metabolism.</text>
</comment>
<dbReference type="SUPFAM" id="SSF51735">
    <property type="entry name" value="NAD(P)-binding Rossmann-fold domains"/>
    <property type="match status" value="1"/>
</dbReference>
<dbReference type="CDD" id="cd08958">
    <property type="entry name" value="FR_SDR_e"/>
    <property type="match status" value="1"/>
</dbReference>
<dbReference type="EC" id="1.1.1.219" evidence="8"/>
<dbReference type="InterPro" id="IPR001509">
    <property type="entry name" value="Epimerase_deHydtase"/>
</dbReference>
<evidence type="ECO:0000256" key="2">
    <source>
        <dbReference type="ARBA" id="ARBA00022857"/>
    </source>
</evidence>
<dbReference type="Pfam" id="PF01370">
    <property type="entry name" value="Epimerase"/>
    <property type="match status" value="1"/>
</dbReference>
<evidence type="ECO:0000256" key="12">
    <source>
        <dbReference type="ARBA" id="ARBA00048870"/>
    </source>
</evidence>
<evidence type="ECO:0000256" key="13">
    <source>
        <dbReference type="ARBA" id="ARBA00049132"/>
    </source>
</evidence>
<feature type="domain" description="NAD-dependent epimerase/dehydratase" evidence="14">
    <location>
        <begin position="43"/>
        <end position="285"/>
    </location>
</feature>
<evidence type="ECO:0000256" key="3">
    <source>
        <dbReference type="ARBA" id="ARBA00023002"/>
    </source>
</evidence>
<evidence type="ECO:0000256" key="9">
    <source>
        <dbReference type="ARBA" id="ARBA00039963"/>
    </source>
</evidence>
<evidence type="ECO:0000256" key="5">
    <source>
        <dbReference type="ARBA" id="ARBA00023445"/>
    </source>
</evidence>
<evidence type="ECO:0000256" key="4">
    <source>
        <dbReference type="ARBA" id="ARBA00023241"/>
    </source>
</evidence>
<comment type="pathway">
    <text evidence="1">Pigment biosynthesis; anthocyanin biosynthesis.</text>
</comment>